<evidence type="ECO:0000313" key="2">
    <source>
        <dbReference type="Proteomes" id="UP000220102"/>
    </source>
</evidence>
<dbReference type="EMBL" id="PDEQ01000009">
    <property type="protein sequence ID" value="PEN11471.1"/>
    <property type="molecule type" value="Genomic_DNA"/>
</dbReference>
<sequence length="76" mass="8717">MPENRDERKVRMRQGIRSQGREEIENQTIGLAKEMQHICTTSVTAICQSSRTGITEIVYLTTSYTLHEDDKTSLDD</sequence>
<comment type="caution">
    <text evidence="1">The sequence shown here is derived from an EMBL/GenBank/DDBJ whole genome shotgun (WGS) entry which is preliminary data.</text>
</comment>
<dbReference type="AlphaFoldDB" id="A0A2A8CV99"/>
<evidence type="ECO:0000313" key="1">
    <source>
        <dbReference type="EMBL" id="PEN11471.1"/>
    </source>
</evidence>
<dbReference type="Proteomes" id="UP000220102">
    <property type="component" value="Unassembled WGS sequence"/>
</dbReference>
<proteinExistence type="predicted"/>
<reference evidence="1 2" key="1">
    <citation type="submission" date="2017-10" db="EMBL/GenBank/DDBJ databases">
        <title>Draft genome of Longibacter Salinarum.</title>
        <authorList>
            <person name="Goh K.M."/>
            <person name="Shamsir M.S."/>
            <person name="Lim S.W."/>
        </authorList>
    </citation>
    <scope>NUCLEOTIDE SEQUENCE [LARGE SCALE GENOMIC DNA]</scope>
    <source>
        <strain evidence="1 2">KCTC 52045</strain>
    </source>
</reference>
<keyword evidence="2" id="KW-1185">Reference proteome</keyword>
<name>A0A2A8CV99_9BACT</name>
<protein>
    <submittedName>
        <fullName evidence="1">Uncharacterized protein</fullName>
    </submittedName>
</protein>
<accession>A0A2A8CV99</accession>
<gene>
    <name evidence="1" type="ORF">CRI94_15680</name>
</gene>
<organism evidence="1 2">
    <name type="scientific">Longibacter salinarum</name>
    <dbReference type="NCBI Taxonomy" id="1850348"/>
    <lineage>
        <taxon>Bacteria</taxon>
        <taxon>Pseudomonadati</taxon>
        <taxon>Rhodothermota</taxon>
        <taxon>Rhodothermia</taxon>
        <taxon>Rhodothermales</taxon>
        <taxon>Salisaetaceae</taxon>
        <taxon>Longibacter</taxon>
    </lineage>
</organism>